<evidence type="ECO:0000256" key="4">
    <source>
        <dbReference type="ARBA" id="ARBA00012732"/>
    </source>
</evidence>
<keyword evidence="6" id="KW-0929">Antimicrobial</keyword>
<gene>
    <name evidence="15" type="ORF">E1218_33465</name>
</gene>
<dbReference type="GO" id="GO:0031640">
    <property type="term" value="P:killing of cells of another organism"/>
    <property type="evidence" value="ECO:0007669"/>
    <property type="project" value="UniProtKB-KW"/>
</dbReference>
<dbReference type="CDD" id="cd06412">
    <property type="entry name" value="GH25_CH-type"/>
    <property type="match status" value="1"/>
</dbReference>
<keyword evidence="10 12" id="KW-0326">Glycosidase</keyword>
<evidence type="ECO:0000256" key="1">
    <source>
        <dbReference type="ARBA" id="ARBA00000632"/>
    </source>
</evidence>
<dbReference type="GO" id="GO:0016052">
    <property type="term" value="P:carbohydrate catabolic process"/>
    <property type="evidence" value="ECO:0007669"/>
    <property type="project" value="TreeGrafter"/>
</dbReference>
<dbReference type="FunFam" id="3.20.20.80:FF:000060">
    <property type="entry name" value="Lysozyme M1"/>
    <property type="match status" value="1"/>
</dbReference>
<evidence type="ECO:0000256" key="9">
    <source>
        <dbReference type="ARBA" id="ARBA00023157"/>
    </source>
</evidence>
<dbReference type="PROSITE" id="PS51904">
    <property type="entry name" value="GLYCOSYL_HYDROL_F25_2"/>
    <property type="match status" value="1"/>
</dbReference>
<dbReference type="InterPro" id="IPR018077">
    <property type="entry name" value="Glyco_hydro_fam25_subgr"/>
</dbReference>
<dbReference type="GO" id="GO:0005576">
    <property type="term" value="C:extracellular region"/>
    <property type="evidence" value="ECO:0007669"/>
    <property type="project" value="UniProtKB-SubCell"/>
</dbReference>
<feature type="region of interest" description="Disordered" evidence="13">
    <location>
        <begin position="27"/>
        <end position="55"/>
    </location>
</feature>
<comment type="function">
    <text evidence="11">This enzyme has both lysozyme (acetylmuramidase) and diacetylmuramidase activities.</text>
</comment>
<comment type="subcellular location">
    <subcellularLocation>
        <location evidence="2">Secreted</location>
    </subcellularLocation>
</comment>
<feature type="compositionally biased region" description="Low complexity" evidence="13">
    <location>
        <begin position="42"/>
        <end position="51"/>
    </location>
</feature>
<dbReference type="EMBL" id="SMKR01000239">
    <property type="protein sequence ID" value="TDD14157.1"/>
    <property type="molecule type" value="Genomic_DNA"/>
</dbReference>
<name>A0A4R4WAN4_9ACTN</name>
<feature type="chain" id="PRO_5020644406" description="Lysozyme" evidence="14">
    <location>
        <begin position="31"/>
        <end position="287"/>
    </location>
</feature>
<dbReference type="PANTHER" id="PTHR34135:SF2">
    <property type="entry name" value="LYSOZYME"/>
    <property type="match status" value="1"/>
</dbReference>
<keyword evidence="7" id="KW-0081">Bacteriolytic enzyme</keyword>
<evidence type="ECO:0000313" key="15">
    <source>
        <dbReference type="EMBL" id="TDD14157.1"/>
    </source>
</evidence>
<keyword evidence="16" id="KW-1185">Reference proteome</keyword>
<dbReference type="Proteomes" id="UP000295172">
    <property type="component" value="Unassembled WGS sequence"/>
</dbReference>
<comment type="similarity">
    <text evidence="3 12">Belongs to the glycosyl hydrolase 25 family.</text>
</comment>
<reference evidence="15 16" key="1">
    <citation type="submission" date="2019-02" db="EMBL/GenBank/DDBJ databases">
        <title>Draft genome sequences of novel Actinobacteria.</title>
        <authorList>
            <person name="Sahin N."/>
            <person name="Ay H."/>
            <person name="Saygin H."/>
        </authorList>
    </citation>
    <scope>NUCLEOTIDE SEQUENCE [LARGE SCALE GENOMIC DNA]</scope>
    <source>
        <strain evidence="15 16">16K104</strain>
    </source>
</reference>
<keyword evidence="5" id="KW-0964">Secreted</keyword>
<keyword evidence="14" id="KW-0732">Signal</keyword>
<keyword evidence="9" id="KW-1015">Disulfide bond</keyword>
<dbReference type="GO" id="GO:0003796">
    <property type="term" value="F:lysozyme activity"/>
    <property type="evidence" value="ECO:0007669"/>
    <property type="project" value="UniProtKB-EC"/>
</dbReference>
<dbReference type="EC" id="3.2.1.17" evidence="4 12"/>
<evidence type="ECO:0000256" key="2">
    <source>
        <dbReference type="ARBA" id="ARBA00004613"/>
    </source>
</evidence>
<comment type="catalytic activity">
    <reaction evidence="1 12">
        <text>Hydrolysis of (1-&gt;4)-beta-linkages between N-acetylmuramic acid and N-acetyl-D-glucosamine residues in a peptidoglycan and between N-acetyl-D-glucosamine residues in chitodextrins.</text>
        <dbReference type="EC" id="3.2.1.17"/>
    </reaction>
</comment>
<dbReference type="Gene3D" id="3.20.20.80">
    <property type="entry name" value="Glycosidases"/>
    <property type="match status" value="1"/>
</dbReference>
<feature type="signal peptide" evidence="14">
    <location>
        <begin position="1"/>
        <end position="30"/>
    </location>
</feature>
<accession>A0A4R4WAN4</accession>
<dbReference type="PROSITE" id="PS00953">
    <property type="entry name" value="GLYCOSYL_HYDROL_F25_1"/>
    <property type="match status" value="1"/>
</dbReference>
<proteinExistence type="inferred from homology"/>
<evidence type="ECO:0000313" key="16">
    <source>
        <dbReference type="Proteomes" id="UP000295172"/>
    </source>
</evidence>
<evidence type="ECO:0000256" key="12">
    <source>
        <dbReference type="RuleBase" id="RU361176"/>
    </source>
</evidence>
<evidence type="ECO:0000256" key="11">
    <source>
        <dbReference type="ARBA" id="ARBA00055588"/>
    </source>
</evidence>
<evidence type="ECO:0000256" key="6">
    <source>
        <dbReference type="ARBA" id="ARBA00022529"/>
    </source>
</evidence>
<sequence>MWRFTVKSALFTGAAVTLGLLLASTGPAQARPTDPSSPDAVTAAPQPTPQARQHGIHKAGDAYMGWLHNTTTSSAPAAPAPAAVVEGIDVSSHQGNVDWQYWWNQGKRFAYVKATEGTSYRNPYFAQQYNGSYNIGMIRGAYHFALPNNSSGATQANYFASNGGGWSRDGRTLPGALDIEYNPYGATCYGLSQSAMVSWIRDFVNTYKSRTGRDAVIYTNLDWWTRCTGNSTAFNATNPLWVARYSSTVGTLPGGWPYYTFWQWTSSPLDQNHFNGDQSRLVALANG</sequence>
<dbReference type="GO" id="GO:0042742">
    <property type="term" value="P:defense response to bacterium"/>
    <property type="evidence" value="ECO:0007669"/>
    <property type="project" value="UniProtKB-KW"/>
</dbReference>
<dbReference type="SMART" id="SM00641">
    <property type="entry name" value="Glyco_25"/>
    <property type="match status" value="1"/>
</dbReference>
<evidence type="ECO:0000256" key="3">
    <source>
        <dbReference type="ARBA" id="ARBA00010646"/>
    </source>
</evidence>
<dbReference type="InterPro" id="IPR002053">
    <property type="entry name" value="Glyco_hydro_25"/>
</dbReference>
<dbReference type="InterPro" id="IPR008270">
    <property type="entry name" value="Glyco_hydro_25_AS"/>
</dbReference>
<dbReference type="Pfam" id="PF01183">
    <property type="entry name" value="Glyco_hydro_25"/>
    <property type="match status" value="1"/>
</dbReference>
<evidence type="ECO:0000256" key="14">
    <source>
        <dbReference type="SAM" id="SignalP"/>
    </source>
</evidence>
<evidence type="ECO:0000256" key="10">
    <source>
        <dbReference type="ARBA" id="ARBA00023295"/>
    </source>
</evidence>
<dbReference type="SUPFAM" id="SSF51445">
    <property type="entry name" value="(Trans)glycosidases"/>
    <property type="match status" value="1"/>
</dbReference>
<evidence type="ECO:0000256" key="8">
    <source>
        <dbReference type="ARBA" id="ARBA00022801"/>
    </source>
</evidence>
<comment type="caution">
    <text evidence="15">The sequence shown here is derived from an EMBL/GenBank/DDBJ whole genome shotgun (WGS) entry which is preliminary data.</text>
</comment>
<dbReference type="PANTHER" id="PTHR34135">
    <property type="entry name" value="LYSOZYME"/>
    <property type="match status" value="1"/>
</dbReference>
<dbReference type="GO" id="GO:0009253">
    <property type="term" value="P:peptidoglycan catabolic process"/>
    <property type="evidence" value="ECO:0007669"/>
    <property type="project" value="InterPro"/>
</dbReference>
<evidence type="ECO:0000256" key="5">
    <source>
        <dbReference type="ARBA" id="ARBA00022525"/>
    </source>
</evidence>
<dbReference type="InterPro" id="IPR017853">
    <property type="entry name" value="GH"/>
</dbReference>
<evidence type="ECO:0000256" key="7">
    <source>
        <dbReference type="ARBA" id="ARBA00022638"/>
    </source>
</evidence>
<dbReference type="GO" id="GO:0016998">
    <property type="term" value="P:cell wall macromolecule catabolic process"/>
    <property type="evidence" value="ECO:0007669"/>
    <property type="project" value="InterPro"/>
</dbReference>
<evidence type="ECO:0000256" key="13">
    <source>
        <dbReference type="SAM" id="MobiDB-lite"/>
    </source>
</evidence>
<dbReference type="AlphaFoldDB" id="A0A4R4WAN4"/>
<keyword evidence="8 12" id="KW-0378">Hydrolase</keyword>
<dbReference type="OrthoDB" id="287365at2"/>
<protein>
    <recommendedName>
        <fullName evidence="4 12">Lysozyme</fullName>
        <ecNumber evidence="4 12">3.2.1.17</ecNumber>
    </recommendedName>
</protein>
<organism evidence="15 16">
    <name type="scientific">Kribbella turkmenica</name>
    <dbReference type="NCBI Taxonomy" id="2530375"/>
    <lineage>
        <taxon>Bacteria</taxon>
        <taxon>Bacillati</taxon>
        <taxon>Actinomycetota</taxon>
        <taxon>Actinomycetes</taxon>
        <taxon>Propionibacteriales</taxon>
        <taxon>Kribbellaceae</taxon>
        <taxon>Kribbella</taxon>
    </lineage>
</organism>